<comment type="caution">
    <text evidence="3">The sequence shown here is derived from an EMBL/GenBank/DDBJ whole genome shotgun (WGS) entry which is preliminary data.</text>
</comment>
<dbReference type="NCBIfam" id="TIGR02258">
    <property type="entry name" value="2_5_ligase"/>
    <property type="match status" value="1"/>
</dbReference>
<dbReference type="GO" id="GO:0008664">
    <property type="term" value="F:RNA 2',3'-cyclic 3'-phosphodiesterase activity"/>
    <property type="evidence" value="ECO:0007669"/>
    <property type="project" value="UniProtKB-EC"/>
</dbReference>
<protein>
    <recommendedName>
        <fullName evidence="2">RNA 2',3'-cyclic phosphodiesterase</fullName>
        <shortName evidence="2">RNA 2',3'-CPDase</shortName>
        <ecNumber evidence="2">3.1.4.58</ecNumber>
    </recommendedName>
</protein>
<dbReference type="HAMAP" id="MF_01940">
    <property type="entry name" value="RNA_CPDase"/>
    <property type="match status" value="1"/>
</dbReference>
<dbReference type="GO" id="GO:0004113">
    <property type="term" value="F:2',3'-cyclic-nucleotide 3'-phosphodiesterase activity"/>
    <property type="evidence" value="ECO:0007669"/>
    <property type="project" value="InterPro"/>
</dbReference>
<dbReference type="Proteomes" id="UP000824062">
    <property type="component" value="Unassembled WGS sequence"/>
</dbReference>
<feature type="active site" description="Proton acceptor" evidence="2">
    <location>
        <position position="124"/>
    </location>
</feature>
<dbReference type="InterPro" id="IPR004175">
    <property type="entry name" value="RNA_CPDase"/>
</dbReference>
<comment type="catalytic activity">
    <reaction evidence="2">
        <text>a 3'-end 2',3'-cyclophospho-ribonucleotide-RNA + H2O = a 3'-end 2'-phospho-ribonucleotide-RNA + H(+)</text>
        <dbReference type="Rhea" id="RHEA:11828"/>
        <dbReference type="Rhea" id="RHEA-COMP:10464"/>
        <dbReference type="Rhea" id="RHEA-COMP:17353"/>
        <dbReference type="ChEBI" id="CHEBI:15377"/>
        <dbReference type="ChEBI" id="CHEBI:15378"/>
        <dbReference type="ChEBI" id="CHEBI:83064"/>
        <dbReference type="ChEBI" id="CHEBI:173113"/>
        <dbReference type="EC" id="3.1.4.58"/>
    </reaction>
</comment>
<evidence type="ECO:0000313" key="3">
    <source>
        <dbReference type="EMBL" id="HIZ45827.1"/>
    </source>
</evidence>
<dbReference type="Gene3D" id="3.90.1140.10">
    <property type="entry name" value="Cyclic phosphodiesterase"/>
    <property type="match status" value="1"/>
</dbReference>
<dbReference type="AlphaFoldDB" id="A0A9D2EYL6"/>
<dbReference type="PANTHER" id="PTHR35561">
    <property type="entry name" value="RNA 2',3'-CYCLIC PHOSPHODIESTERASE"/>
    <property type="match status" value="1"/>
</dbReference>
<proteinExistence type="inferred from homology"/>
<name>A0A9D2EYL6_9ACTN</name>
<comment type="similarity">
    <text evidence="2">Belongs to the 2H phosphoesterase superfamily. ThpR family.</text>
</comment>
<feature type="short sequence motif" description="HXTX 2" evidence="2">
    <location>
        <begin position="124"/>
        <end position="127"/>
    </location>
</feature>
<dbReference type="EC" id="3.1.4.58" evidence="2"/>
<reference evidence="3" key="2">
    <citation type="submission" date="2021-04" db="EMBL/GenBank/DDBJ databases">
        <authorList>
            <person name="Gilroy R."/>
        </authorList>
    </citation>
    <scope>NUCLEOTIDE SEQUENCE</scope>
    <source>
        <strain evidence="3">ChiHjej12B11-14209</strain>
    </source>
</reference>
<organism evidence="3 4">
    <name type="scientific">Candidatus Olsenella pullistercoris</name>
    <dbReference type="NCBI Taxonomy" id="2838712"/>
    <lineage>
        <taxon>Bacteria</taxon>
        <taxon>Bacillati</taxon>
        <taxon>Actinomycetota</taxon>
        <taxon>Coriobacteriia</taxon>
        <taxon>Coriobacteriales</taxon>
        <taxon>Atopobiaceae</taxon>
        <taxon>Olsenella</taxon>
    </lineage>
</organism>
<dbReference type="Pfam" id="PF13563">
    <property type="entry name" value="2_5_RNA_ligase2"/>
    <property type="match status" value="1"/>
</dbReference>
<dbReference type="SUPFAM" id="SSF55144">
    <property type="entry name" value="LigT-like"/>
    <property type="match status" value="1"/>
</dbReference>
<sequence>MRAFVALELPEAFADEVTELARRLAAVCEGRFVPAESHHLTLAFLGEVGEAGARAAMGALEAACAGEGPVRLAATGLGTFGRARDATLWLGVEKDARLMALAGRLREELLARGLSFDEKPFLPHVTLARRVRMPRGTLPDLAFPLPDEARRATLIKSTLAPEGARYKPLYAVELDGGPVTGTRG</sequence>
<evidence type="ECO:0000256" key="2">
    <source>
        <dbReference type="HAMAP-Rule" id="MF_01940"/>
    </source>
</evidence>
<evidence type="ECO:0000256" key="1">
    <source>
        <dbReference type="ARBA" id="ARBA00022801"/>
    </source>
</evidence>
<gene>
    <name evidence="3" type="primary">thpR</name>
    <name evidence="3" type="ORF">IAA19_02245</name>
</gene>
<dbReference type="PANTHER" id="PTHR35561:SF1">
    <property type="entry name" value="RNA 2',3'-CYCLIC PHOSPHODIESTERASE"/>
    <property type="match status" value="1"/>
</dbReference>
<accession>A0A9D2EYL6</accession>
<feature type="short sequence motif" description="HXTX 1" evidence="2">
    <location>
        <begin position="39"/>
        <end position="42"/>
    </location>
</feature>
<dbReference type="EMBL" id="DXBM01000020">
    <property type="protein sequence ID" value="HIZ45827.1"/>
    <property type="molecule type" value="Genomic_DNA"/>
</dbReference>
<comment type="function">
    <text evidence="2">Hydrolyzes RNA 2',3'-cyclic phosphodiester to an RNA 2'-phosphomonoester.</text>
</comment>
<dbReference type="InterPro" id="IPR009097">
    <property type="entry name" value="Cyclic_Pdiesterase"/>
</dbReference>
<keyword evidence="1 2" id="KW-0378">Hydrolase</keyword>
<reference evidence="3" key="1">
    <citation type="journal article" date="2021" name="PeerJ">
        <title>Extensive microbial diversity within the chicken gut microbiome revealed by metagenomics and culture.</title>
        <authorList>
            <person name="Gilroy R."/>
            <person name="Ravi A."/>
            <person name="Getino M."/>
            <person name="Pursley I."/>
            <person name="Horton D.L."/>
            <person name="Alikhan N.F."/>
            <person name="Baker D."/>
            <person name="Gharbi K."/>
            <person name="Hall N."/>
            <person name="Watson M."/>
            <person name="Adriaenssens E.M."/>
            <person name="Foster-Nyarko E."/>
            <person name="Jarju S."/>
            <person name="Secka A."/>
            <person name="Antonio M."/>
            <person name="Oren A."/>
            <person name="Chaudhuri R.R."/>
            <person name="La Ragione R."/>
            <person name="Hildebrand F."/>
            <person name="Pallen M.J."/>
        </authorList>
    </citation>
    <scope>NUCLEOTIDE SEQUENCE</scope>
    <source>
        <strain evidence="3">ChiHjej12B11-14209</strain>
    </source>
</reference>
<feature type="active site" description="Proton donor" evidence="2">
    <location>
        <position position="39"/>
    </location>
</feature>
<evidence type="ECO:0000313" key="4">
    <source>
        <dbReference type="Proteomes" id="UP000824062"/>
    </source>
</evidence>